<feature type="compositionally biased region" description="Acidic residues" evidence="1">
    <location>
        <begin position="383"/>
        <end position="401"/>
    </location>
</feature>
<evidence type="ECO:0000256" key="2">
    <source>
        <dbReference type="SAM" id="Phobius"/>
    </source>
</evidence>
<gene>
    <name evidence="3" type="ORF">EBH_0058910</name>
</gene>
<feature type="compositionally biased region" description="Acidic residues" evidence="1">
    <location>
        <begin position="409"/>
        <end position="437"/>
    </location>
</feature>
<feature type="transmembrane region" description="Helical" evidence="2">
    <location>
        <begin position="61"/>
        <end position="84"/>
    </location>
</feature>
<accession>U6LN78</accession>
<keyword evidence="4" id="KW-1185">Reference proteome</keyword>
<protein>
    <submittedName>
        <fullName evidence="3">Uncharacterized protein</fullName>
    </submittedName>
</protein>
<reference evidence="3" key="2">
    <citation type="submission" date="2013-10" db="EMBL/GenBank/DDBJ databases">
        <authorList>
            <person name="Aslett M."/>
        </authorList>
    </citation>
    <scope>NUCLEOTIDE SEQUENCE [LARGE SCALE GENOMIC DNA]</scope>
    <source>
        <strain evidence="3">Houghton</strain>
    </source>
</reference>
<evidence type="ECO:0000256" key="1">
    <source>
        <dbReference type="SAM" id="MobiDB-lite"/>
    </source>
</evidence>
<feature type="compositionally biased region" description="Low complexity" evidence="1">
    <location>
        <begin position="529"/>
        <end position="538"/>
    </location>
</feature>
<proteinExistence type="predicted"/>
<reference evidence="3" key="1">
    <citation type="submission" date="2013-10" db="EMBL/GenBank/DDBJ databases">
        <title>Genomic analysis of the causative agents of coccidiosis in chickens.</title>
        <authorList>
            <person name="Reid A.J."/>
            <person name="Blake D."/>
            <person name="Billington K."/>
            <person name="Browne H."/>
            <person name="Dunn M."/>
            <person name="Hung S."/>
            <person name="Kawahara F."/>
            <person name="Miranda-Saavedra D."/>
            <person name="Mourier T."/>
            <person name="Nagra H."/>
            <person name="Otto T.D."/>
            <person name="Rawlings N."/>
            <person name="Sanchez A."/>
            <person name="Sanders M."/>
            <person name="Subramaniam C."/>
            <person name="Tay Y."/>
            <person name="Dear P."/>
            <person name="Doerig C."/>
            <person name="Gruber A."/>
            <person name="Parkinson J."/>
            <person name="Shirley M."/>
            <person name="Wan K.L."/>
            <person name="Berriman M."/>
            <person name="Tomley F."/>
            <person name="Pain A."/>
        </authorList>
    </citation>
    <scope>NUCLEOTIDE SEQUENCE [LARGE SCALE GENOMIC DNA]</scope>
    <source>
        <strain evidence="3">Houghton</strain>
    </source>
</reference>
<keyword evidence="2" id="KW-0472">Membrane</keyword>
<feature type="region of interest" description="Disordered" evidence="1">
    <location>
        <begin position="310"/>
        <end position="538"/>
    </location>
</feature>
<organism evidence="3 4">
    <name type="scientific">Eimeria brunetti</name>
    <dbReference type="NCBI Taxonomy" id="51314"/>
    <lineage>
        <taxon>Eukaryota</taxon>
        <taxon>Sar</taxon>
        <taxon>Alveolata</taxon>
        <taxon>Apicomplexa</taxon>
        <taxon>Conoidasida</taxon>
        <taxon>Coccidia</taxon>
        <taxon>Eucoccidiorida</taxon>
        <taxon>Eimeriorina</taxon>
        <taxon>Eimeriidae</taxon>
        <taxon>Eimeria</taxon>
    </lineage>
</organism>
<feature type="region of interest" description="Disordered" evidence="1">
    <location>
        <begin position="553"/>
        <end position="580"/>
    </location>
</feature>
<sequence length="943" mass="105355">MSVSSTFPAGYSEAGAPDVLQLPPSPTVGDIKQQQIQREQQERIVRGGTSWGLYRGGLRSAAVSIFLFGSVIAVLFMVSQCFFLRVQQQKQLLLQQSIRRLAAEKETGGEKEDGGDGNFVEHICREEGEGIEGIQGQASKNSITYTESDRRLDLNPFDEEREMEEIEEDDDGEPPKKKKKGGETELQKEEGSFSLTPSFAIEMYAPPSPTPEAVAGGAAGGGGAAESMRQSILQYVEEILADDNGDSEAVEGDIYFSSLLYELNMMVGTPSIDEMQQQHRKLQQQQQPERKQQVLIDQFRNAAQSVVVLPAYGGNNHRGYDNRKREETGEEKEGDDVSGESGVEGGKNGVTDNSDNDGNADNDYNGHTGNSDDINYDNSDGSDAGDEGAADDDDNDDDGDNDGNNNGDNNDDDAGFDYRDTEDDNGYADSEDNDDADAAAAAAADDDIDDDTDREEGEAEGTEIETKTETETETEETSDENSKDRGEEDYDDCDDRRRKLLPDDDDGDDEDDNDVDDDDTDTADEGTSAAAFAAAAAAAVPADYDKPLEDAMVVQRQQPRRKRSSRSKGSEEQTLHFSHQEGSSYAPYQVAIIVDPPGRLPVEEEEEMRKRRRLRGRKEPHFQKQFIFTAGKPNAKGAYMVVCKEMYYQGRPSLLLYWMPFLDSAVAIGEQQLQRQQQLQQQNLGEHPFFRLPSVSPFALVRSFTRKNGTWRQRQTLAEMNAIIAIKDVLKKQQPLMSRDLRWLLENLEHLVEFSLRQEQVVVDNIRPANAVKKLGSALLMTDAMFAAAEVLGAYAKKHEWWQDVMATLPIYRRPTVVSAAKHSSQQSLMLLQLLQSTLDIYRGGQRPLPLLLVPLKQILLCTDAVPKLRKGNWTRFQRDDADWQRAQAQQQKVQQQQPQLLQVQHEGRQQVRQQVQQQAQQQVQQAQQQVQQAQQQVQQAQQ</sequence>
<dbReference type="EMBL" id="HG711576">
    <property type="protein sequence ID" value="CDJ49260.1"/>
    <property type="molecule type" value="Genomic_DNA"/>
</dbReference>
<feature type="compositionally biased region" description="Basic and acidic residues" evidence="1">
    <location>
        <begin position="318"/>
        <end position="327"/>
    </location>
</feature>
<evidence type="ECO:0000313" key="4">
    <source>
        <dbReference type="Proteomes" id="UP000030750"/>
    </source>
</evidence>
<feature type="region of interest" description="Disordered" evidence="1">
    <location>
        <begin position="130"/>
        <end position="195"/>
    </location>
</feature>
<dbReference type="Proteomes" id="UP000030750">
    <property type="component" value="Unassembled WGS sequence"/>
</dbReference>
<keyword evidence="2" id="KW-1133">Transmembrane helix</keyword>
<feature type="compositionally biased region" description="Acidic residues" evidence="1">
    <location>
        <begin position="503"/>
        <end position="524"/>
    </location>
</feature>
<feature type="compositionally biased region" description="Basic and acidic residues" evidence="1">
    <location>
        <begin position="181"/>
        <end position="191"/>
    </location>
</feature>
<evidence type="ECO:0000313" key="3">
    <source>
        <dbReference type="EMBL" id="CDJ49260.1"/>
    </source>
</evidence>
<feature type="compositionally biased region" description="Acidic residues" evidence="1">
    <location>
        <begin position="156"/>
        <end position="172"/>
    </location>
</feature>
<dbReference type="VEuPathDB" id="ToxoDB:EBH_0058910"/>
<dbReference type="AlphaFoldDB" id="U6LN78"/>
<keyword evidence="2" id="KW-0812">Transmembrane</keyword>
<name>U6LN78_9EIME</name>
<dbReference type="OrthoDB" id="354030at2759"/>
<feature type="compositionally biased region" description="Acidic residues" evidence="1">
    <location>
        <begin position="328"/>
        <end position="338"/>
    </location>
</feature>
<feature type="compositionally biased region" description="Acidic residues" evidence="1">
    <location>
        <begin position="444"/>
        <end position="463"/>
    </location>
</feature>